<evidence type="ECO:0000256" key="1">
    <source>
        <dbReference type="ARBA" id="ARBA00004167"/>
    </source>
</evidence>
<evidence type="ECO:0000256" key="11">
    <source>
        <dbReference type="SAM" id="Phobius"/>
    </source>
</evidence>
<evidence type="ECO:0000313" key="13">
    <source>
        <dbReference type="Proteomes" id="UP000218231"/>
    </source>
</evidence>
<keyword evidence="7" id="KW-0732">Signal</keyword>
<dbReference type="PROSITE" id="PS00375">
    <property type="entry name" value="UDPGT"/>
    <property type="match status" value="2"/>
</dbReference>
<evidence type="ECO:0000256" key="8">
    <source>
        <dbReference type="ARBA" id="ARBA00022989"/>
    </source>
</evidence>
<evidence type="ECO:0000313" key="12">
    <source>
        <dbReference type="EMBL" id="PAV70818.1"/>
    </source>
</evidence>
<dbReference type="AlphaFoldDB" id="A0A2A2KA84"/>
<keyword evidence="4" id="KW-0328">Glycosyltransferase</keyword>
<sequence length="946" mass="107155">MSKIADVLAEAGHDVTVYFPIMDELHRDKTGITNKKITKVFLDAVPEVAQMLGDENSADMKAMWTDSPNPIAMLSKMHNFTKCFQKTCEKIFGAQKINGMFRKKNFDLGIVEPFNYCGFGLLEELKIPAWIAAETTTGFDIVAQRIGKPIAPSFVPGTATTSSEKMTFFERMGNVIQTVVGVYLFQMIGNKEYESIHKTHPHIRDWRETVSDSSFVVSNSNPILNFPHPTIQKVVPIGGITVEIDKSKLQLTEDWNKILNERKHTVLVSFGSVLKSKIMPEHMKESILKLFSLMPDITFIWKYEEEGSQIAKHLPNVHLSTWVPQNALLADKRLSLFITHGGLGSSTELAYLGKPALIIPIFADQTKNGRMLERHGIAHLIHKTDLLKPEKLKEAILKVLNDPSYQENATRLADMLQNIPLDPKQSLVRHVEFAARFGKLPQLDPYGRHLNIFQYYLIDVAIFLISTSLMPIMNLLEQNKHGITHKNIKKVFLDADPIAAGLFTDEHAEEMKQMWLDTPDPISMLSKLANFSRAFEITCGKLFAAHELVDSLRKEKFDLAIVEPFNYCGFAIMEELKIPNWVAAESTTGFDLVAYYTGRPIAPSYVPGATTTMNDRMTFFERMRNVVQTLIGGYLFIMIGDNEYKVVHKTHPHIRDWRESLSESAFVLSNSNPILNFPHPTIQKYVPLGGLTVEIDRSKLELSEEWNKILNERQHTVLMSFGSVIKAKYAPDIIRESILKTFALMPDITFIWKYEDEGVTFADHLPNVLLSTWVPQNALLADKRLSLFITHGGLGSSTELAHLGKPALIIPIFADQTKNGRMLERHGIAHIIHKKDLLKPEKLKKAILKVLNDPGYQENATRLAGMLQNIPINPKESLIKHVEFAARFGKLPQLDPYSRQLNIFQLYLIDVGVFLISVALLVFFLLYFCVKKCCCRKSTTTKPKKE</sequence>
<dbReference type="GO" id="GO:0016020">
    <property type="term" value="C:membrane"/>
    <property type="evidence" value="ECO:0007669"/>
    <property type="project" value="UniProtKB-SubCell"/>
</dbReference>
<protein>
    <recommendedName>
        <fullName evidence="3">glucuronosyltransferase</fullName>
        <ecNumber evidence="3">2.4.1.17</ecNumber>
    </recommendedName>
</protein>
<dbReference type="FunFam" id="3.40.50.2000:FF:000038">
    <property type="entry name" value="UDP-GlucuronosylTransferase"/>
    <property type="match status" value="2"/>
</dbReference>
<comment type="subcellular location">
    <subcellularLocation>
        <location evidence="1">Membrane</location>
        <topology evidence="1">Single-pass membrane protein</topology>
    </subcellularLocation>
</comment>
<reference evidence="12 13" key="1">
    <citation type="journal article" date="2017" name="Curr. Biol.">
        <title>Genome architecture and evolution of a unichromosomal asexual nematode.</title>
        <authorList>
            <person name="Fradin H."/>
            <person name="Zegar C."/>
            <person name="Gutwein M."/>
            <person name="Lucas J."/>
            <person name="Kovtun M."/>
            <person name="Corcoran D."/>
            <person name="Baugh L.R."/>
            <person name="Kiontke K."/>
            <person name="Gunsalus K."/>
            <person name="Fitch D.H."/>
            <person name="Piano F."/>
        </authorList>
    </citation>
    <scope>NUCLEOTIDE SEQUENCE [LARGE SCALE GENOMIC DNA]</scope>
    <source>
        <strain evidence="12">PF1309</strain>
    </source>
</reference>
<comment type="caution">
    <text evidence="12">The sequence shown here is derived from an EMBL/GenBank/DDBJ whole genome shotgun (WGS) entry which is preliminary data.</text>
</comment>
<name>A0A2A2KA84_9BILA</name>
<keyword evidence="6 11" id="KW-0812">Transmembrane</keyword>
<gene>
    <name evidence="12" type="ORF">WR25_23033</name>
</gene>
<comment type="similarity">
    <text evidence="2">Belongs to the UDP-glycosyltransferase family.</text>
</comment>
<dbReference type="InterPro" id="IPR050271">
    <property type="entry name" value="UDP-glycosyltransferase"/>
</dbReference>
<evidence type="ECO:0000256" key="9">
    <source>
        <dbReference type="ARBA" id="ARBA00023136"/>
    </source>
</evidence>
<comment type="catalytic activity">
    <reaction evidence="10">
        <text>glucuronate acceptor + UDP-alpha-D-glucuronate = acceptor beta-D-glucuronoside + UDP + H(+)</text>
        <dbReference type="Rhea" id="RHEA:21032"/>
        <dbReference type="ChEBI" id="CHEBI:15378"/>
        <dbReference type="ChEBI" id="CHEBI:58052"/>
        <dbReference type="ChEBI" id="CHEBI:58223"/>
        <dbReference type="ChEBI" id="CHEBI:132367"/>
        <dbReference type="ChEBI" id="CHEBI:132368"/>
        <dbReference type="EC" id="2.4.1.17"/>
    </reaction>
</comment>
<keyword evidence="9 11" id="KW-0472">Membrane</keyword>
<dbReference type="GO" id="GO:0015020">
    <property type="term" value="F:glucuronosyltransferase activity"/>
    <property type="evidence" value="ECO:0007669"/>
    <property type="project" value="UniProtKB-EC"/>
</dbReference>
<evidence type="ECO:0000256" key="2">
    <source>
        <dbReference type="ARBA" id="ARBA00009995"/>
    </source>
</evidence>
<dbReference type="Pfam" id="PF00201">
    <property type="entry name" value="UDPGT"/>
    <property type="match status" value="2"/>
</dbReference>
<dbReference type="Proteomes" id="UP000218231">
    <property type="component" value="Unassembled WGS sequence"/>
</dbReference>
<evidence type="ECO:0000256" key="6">
    <source>
        <dbReference type="ARBA" id="ARBA00022692"/>
    </source>
</evidence>
<accession>A0A2A2KA84</accession>
<dbReference type="CDD" id="cd03784">
    <property type="entry name" value="GT1_Gtf-like"/>
    <property type="match status" value="2"/>
</dbReference>
<dbReference type="EMBL" id="LIAE01009207">
    <property type="protein sequence ID" value="PAV70818.1"/>
    <property type="molecule type" value="Genomic_DNA"/>
</dbReference>
<dbReference type="InterPro" id="IPR002213">
    <property type="entry name" value="UDP_glucos_trans"/>
</dbReference>
<proteinExistence type="inferred from homology"/>
<feature type="transmembrane region" description="Helical" evidence="11">
    <location>
        <begin position="906"/>
        <end position="928"/>
    </location>
</feature>
<keyword evidence="13" id="KW-1185">Reference proteome</keyword>
<dbReference type="InterPro" id="IPR035595">
    <property type="entry name" value="UDP_glycos_trans_CS"/>
</dbReference>
<evidence type="ECO:0000256" key="4">
    <source>
        <dbReference type="ARBA" id="ARBA00022676"/>
    </source>
</evidence>
<keyword evidence="8 11" id="KW-1133">Transmembrane helix</keyword>
<organism evidence="12 13">
    <name type="scientific">Diploscapter pachys</name>
    <dbReference type="NCBI Taxonomy" id="2018661"/>
    <lineage>
        <taxon>Eukaryota</taxon>
        <taxon>Metazoa</taxon>
        <taxon>Ecdysozoa</taxon>
        <taxon>Nematoda</taxon>
        <taxon>Chromadorea</taxon>
        <taxon>Rhabditida</taxon>
        <taxon>Rhabditina</taxon>
        <taxon>Rhabditomorpha</taxon>
        <taxon>Rhabditoidea</taxon>
        <taxon>Rhabditidae</taxon>
        <taxon>Diploscapter</taxon>
    </lineage>
</organism>
<dbReference type="EC" id="2.4.1.17" evidence="3"/>
<dbReference type="PANTHER" id="PTHR48043:SF23">
    <property type="entry name" value="UDP-GLUCURONOSYLTRANSFERASE"/>
    <property type="match status" value="1"/>
</dbReference>
<evidence type="ECO:0000256" key="7">
    <source>
        <dbReference type="ARBA" id="ARBA00022729"/>
    </source>
</evidence>
<dbReference type="STRING" id="2018661.A0A2A2KA84"/>
<keyword evidence="5" id="KW-0808">Transferase</keyword>
<dbReference type="Gene3D" id="3.40.50.2000">
    <property type="entry name" value="Glycogen Phosphorylase B"/>
    <property type="match status" value="2"/>
</dbReference>
<dbReference type="SUPFAM" id="SSF53756">
    <property type="entry name" value="UDP-Glycosyltransferase/glycogen phosphorylase"/>
    <property type="match status" value="2"/>
</dbReference>
<dbReference type="PANTHER" id="PTHR48043">
    <property type="entry name" value="EG:EG0003.4 PROTEIN-RELATED"/>
    <property type="match status" value="1"/>
</dbReference>
<evidence type="ECO:0000256" key="5">
    <source>
        <dbReference type="ARBA" id="ARBA00022679"/>
    </source>
</evidence>
<dbReference type="OrthoDB" id="5835829at2759"/>
<evidence type="ECO:0000256" key="10">
    <source>
        <dbReference type="ARBA" id="ARBA00047475"/>
    </source>
</evidence>
<evidence type="ECO:0000256" key="3">
    <source>
        <dbReference type="ARBA" id="ARBA00012544"/>
    </source>
</evidence>